<reference evidence="2" key="2">
    <citation type="submission" date="2021-06" db="EMBL/GenBank/DDBJ databases">
        <authorList>
            <person name="Diorio-Toth L."/>
        </authorList>
    </citation>
    <scope>NUCLEOTIDE SEQUENCE</scope>
    <source>
        <strain evidence="2">AV_175</strain>
    </source>
</reference>
<name>A0A8F6M1P8_9GAMM</name>
<keyword evidence="1" id="KW-0472">Membrane</keyword>
<feature type="transmembrane region" description="Helical" evidence="1">
    <location>
        <begin position="9"/>
        <end position="29"/>
    </location>
</feature>
<dbReference type="AlphaFoldDB" id="A0A8F6M1P8"/>
<accession>A0A8F6M1P8</accession>
<keyword evidence="1" id="KW-0812">Transmembrane</keyword>
<evidence type="ECO:0000313" key="2">
    <source>
        <dbReference type="EMBL" id="QXR18664.1"/>
    </source>
</evidence>
<evidence type="ECO:0000256" key="1">
    <source>
        <dbReference type="SAM" id="Phobius"/>
    </source>
</evidence>
<reference evidence="2" key="1">
    <citation type="journal article" date="2019" name="Nat. Commun.">
        <title>Spatiotemporal dynamics of multidrug resistant bacteria on intensive care unit surfaces.</title>
        <authorList>
            <person name="D'Souza A.W."/>
            <person name="Potter R.F."/>
            <person name="Wallace M."/>
            <person name="Shupe A."/>
            <person name="Patel S."/>
            <person name="Sun X."/>
            <person name="Gul D."/>
            <person name="Kwon J.H."/>
            <person name="Andleeb S."/>
            <person name="Burnham C.D."/>
            <person name="Dantas G."/>
        </authorList>
    </citation>
    <scope>NUCLEOTIDE SEQUENCE</scope>
    <source>
        <strain evidence="2">AV_175</strain>
    </source>
</reference>
<evidence type="ECO:0008006" key="3">
    <source>
        <dbReference type="Google" id="ProtNLM"/>
    </source>
</evidence>
<dbReference type="RefSeq" id="WP_219014812.1">
    <property type="nucleotide sequence ID" value="NZ_CP078027.1"/>
</dbReference>
<proteinExistence type="predicted"/>
<keyword evidence="1" id="KW-1133">Transmembrane helix</keyword>
<dbReference type="Proteomes" id="UP000280837">
    <property type="component" value="Chromosome"/>
</dbReference>
<dbReference type="EMBL" id="CP078027">
    <property type="protein sequence ID" value="QXR18664.1"/>
    <property type="molecule type" value="Genomic_DNA"/>
</dbReference>
<feature type="transmembrane region" description="Helical" evidence="1">
    <location>
        <begin position="102"/>
        <end position="119"/>
    </location>
</feature>
<sequence length="149" mass="17147">MRLTFQKASIIFAIFAWLMQLSVFITPILQTHPELGSGICKQLAIFNPLEAHSDHIKLEATQSQIQESFLLAEQRDVEEKILYSTDTFCKFCLVLGQNFNPVWFACLLLLLTLILGKIPHRLPVSSLKRYQKLYLTFFQNRGPPLSIYS</sequence>
<organism evidence="2">
    <name type="scientific">Acinetobacter variabilis</name>
    <dbReference type="NCBI Taxonomy" id="70346"/>
    <lineage>
        <taxon>Bacteria</taxon>
        <taxon>Pseudomonadati</taxon>
        <taxon>Pseudomonadota</taxon>
        <taxon>Gammaproteobacteria</taxon>
        <taxon>Moraxellales</taxon>
        <taxon>Moraxellaceae</taxon>
        <taxon>Acinetobacter</taxon>
    </lineage>
</organism>
<gene>
    <name evidence="2" type="ORF">EGK58_011280</name>
</gene>
<protein>
    <recommendedName>
        <fullName evidence="3">DUF2946 domain-containing protein</fullName>
    </recommendedName>
</protein>